<dbReference type="AlphaFoldDB" id="A0A162NHK4"/>
<dbReference type="GO" id="GO:0071944">
    <property type="term" value="C:cell periphery"/>
    <property type="evidence" value="ECO:0007669"/>
    <property type="project" value="UniProtKB-ARBA"/>
</dbReference>
<dbReference type="GO" id="GO:0016020">
    <property type="term" value="C:membrane"/>
    <property type="evidence" value="ECO:0007669"/>
    <property type="project" value="UniProtKB-SubCell"/>
</dbReference>
<feature type="region of interest" description="Disordered" evidence="5">
    <location>
        <begin position="240"/>
        <end position="299"/>
    </location>
</feature>
<name>A0A162NHK4_COLIC</name>
<comment type="caution">
    <text evidence="8">The sequence shown here is derived from an EMBL/GenBank/DDBJ whole genome shotgun (WGS) entry which is preliminary data.</text>
</comment>
<evidence type="ECO:0000256" key="7">
    <source>
        <dbReference type="SAM" id="SignalP"/>
    </source>
</evidence>
<keyword evidence="4 6" id="KW-0472">Membrane</keyword>
<protein>
    <submittedName>
        <fullName evidence="8">Uncharacterized protein</fullName>
    </submittedName>
</protein>
<feature type="region of interest" description="Disordered" evidence="5">
    <location>
        <begin position="172"/>
        <end position="197"/>
    </location>
</feature>
<evidence type="ECO:0000256" key="5">
    <source>
        <dbReference type="SAM" id="MobiDB-lite"/>
    </source>
</evidence>
<dbReference type="PANTHER" id="PTHR15549:SF26">
    <property type="entry name" value="AXIAL BUDDING PATTERN PROTEIN 2-RELATED"/>
    <property type="match status" value="1"/>
</dbReference>
<keyword evidence="7" id="KW-0732">Signal</keyword>
<feature type="compositionally biased region" description="Polar residues" evidence="5">
    <location>
        <begin position="284"/>
        <end position="299"/>
    </location>
</feature>
<proteinExistence type="predicted"/>
<keyword evidence="3 6" id="KW-1133">Transmembrane helix</keyword>
<organism evidence="8 9">
    <name type="scientific">Colletotrichum incanum</name>
    <name type="common">Soybean anthracnose fungus</name>
    <dbReference type="NCBI Taxonomy" id="1573173"/>
    <lineage>
        <taxon>Eukaryota</taxon>
        <taxon>Fungi</taxon>
        <taxon>Dikarya</taxon>
        <taxon>Ascomycota</taxon>
        <taxon>Pezizomycotina</taxon>
        <taxon>Sordariomycetes</taxon>
        <taxon>Hypocreomycetidae</taxon>
        <taxon>Glomerellales</taxon>
        <taxon>Glomerellaceae</taxon>
        <taxon>Colletotrichum</taxon>
        <taxon>Colletotrichum spaethianum species complex</taxon>
    </lineage>
</organism>
<dbReference type="InterPro" id="IPR051694">
    <property type="entry name" value="Immunoregulatory_rcpt-like"/>
</dbReference>
<evidence type="ECO:0000256" key="3">
    <source>
        <dbReference type="ARBA" id="ARBA00022989"/>
    </source>
</evidence>
<feature type="transmembrane region" description="Helical" evidence="6">
    <location>
        <begin position="201"/>
        <end position="224"/>
    </location>
</feature>
<evidence type="ECO:0000256" key="4">
    <source>
        <dbReference type="ARBA" id="ARBA00023136"/>
    </source>
</evidence>
<evidence type="ECO:0000313" key="8">
    <source>
        <dbReference type="EMBL" id="KZL85946.1"/>
    </source>
</evidence>
<feature type="compositionally biased region" description="Basic and acidic residues" evidence="5">
    <location>
        <begin position="257"/>
        <end position="272"/>
    </location>
</feature>
<keyword evidence="9" id="KW-1185">Reference proteome</keyword>
<keyword evidence="2 6" id="KW-0812">Transmembrane</keyword>
<feature type="signal peptide" evidence="7">
    <location>
        <begin position="1"/>
        <end position="28"/>
    </location>
</feature>
<evidence type="ECO:0000256" key="1">
    <source>
        <dbReference type="ARBA" id="ARBA00004167"/>
    </source>
</evidence>
<evidence type="ECO:0000313" key="9">
    <source>
        <dbReference type="Proteomes" id="UP000076584"/>
    </source>
</evidence>
<evidence type="ECO:0000256" key="2">
    <source>
        <dbReference type="ARBA" id="ARBA00022692"/>
    </source>
</evidence>
<comment type="subcellular location">
    <subcellularLocation>
        <location evidence="1">Membrane</location>
        <topology evidence="1">Single-pass membrane protein</topology>
    </subcellularLocation>
</comment>
<dbReference type="PANTHER" id="PTHR15549">
    <property type="entry name" value="PAIRED IMMUNOGLOBULIN-LIKE TYPE 2 RECEPTOR"/>
    <property type="match status" value="1"/>
</dbReference>
<dbReference type="EMBL" id="LFIW01000552">
    <property type="protein sequence ID" value="KZL85946.1"/>
    <property type="molecule type" value="Genomic_DNA"/>
</dbReference>
<gene>
    <name evidence="8" type="ORF">CI238_06169</name>
</gene>
<dbReference type="STRING" id="1573173.A0A162NHK4"/>
<dbReference type="Proteomes" id="UP000076584">
    <property type="component" value="Unassembled WGS sequence"/>
</dbReference>
<sequence length="299" mass="32001">MGPYSYCCRPILWTLLGTVFTALQMALAQECNYVGGWSLRFPTSSCPQDAPFDCGKAGGLQMRCCPTGLSCAGNGSYDGNYCCPGMNIELTRQCPDSTWSLWAANDTVDNQPKTGAWCCEPGSKGIYRDNGTANYFCTTITVTTLQPSFYWAQALSTMSCSATATPTVVSSTTGSVTSAPSNATVSSSSKGGESAGVSTGAIAGAAVGGVAAVTLICIGVFFYLRKRKRSRFEVTQALSMSEERNQRMKRHRSGGRRVSELETVEPRLEMDGTKPTYELDATAENIQDESLSPTSTRPR</sequence>
<evidence type="ECO:0000256" key="6">
    <source>
        <dbReference type="SAM" id="Phobius"/>
    </source>
</evidence>
<accession>A0A162NHK4</accession>
<reference evidence="8 9" key="1">
    <citation type="submission" date="2015-06" db="EMBL/GenBank/DDBJ databases">
        <title>Survival trade-offs in plant roots during colonization by closely related pathogenic and mutualistic fungi.</title>
        <authorList>
            <person name="Hacquard S."/>
            <person name="Kracher B."/>
            <person name="Hiruma K."/>
            <person name="Weinman A."/>
            <person name="Muench P."/>
            <person name="Garrido Oter R."/>
            <person name="Ver Loren van Themaat E."/>
            <person name="Dallerey J.-F."/>
            <person name="Damm U."/>
            <person name="Henrissat B."/>
            <person name="Lespinet O."/>
            <person name="Thon M."/>
            <person name="Kemen E."/>
            <person name="McHardy A.C."/>
            <person name="Schulze-Lefert P."/>
            <person name="O'Connell R.J."/>
        </authorList>
    </citation>
    <scope>NUCLEOTIDE SEQUENCE [LARGE SCALE GENOMIC DNA]</scope>
    <source>
        <strain evidence="8 9">MAFF 238704</strain>
    </source>
</reference>
<feature type="chain" id="PRO_5007837845" evidence="7">
    <location>
        <begin position="29"/>
        <end position="299"/>
    </location>
</feature>